<evidence type="ECO:0000256" key="17">
    <source>
        <dbReference type="ARBA" id="ARBA00048623"/>
    </source>
</evidence>
<proteinExistence type="inferred from homology"/>
<evidence type="ECO:0000256" key="11">
    <source>
        <dbReference type="ARBA" id="ARBA00022842"/>
    </source>
</evidence>
<keyword evidence="12 19" id="KW-1133">Transmembrane helix</keyword>
<comment type="caution">
    <text evidence="20">The sequence shown here is derived from an EMBL/GenBank/DDBJ whole genome shotgun (WGS) entry which is preliminary data.</text>
</comment>
<dbReference type="GO" id="GO:0009236">
    <property type="term" value="P:cobalamin biosynthetic process"/>
    <property type="evidence" value="ECO:0007669"/>
    <property type="project" value="UniProtKB-UniRule"/>
</dbReference>
<keyword evidence="21" id="KW-1185">Reference proteome</keyword>
<keyword evidence="10 19" id="KW-0812">Transmembrane</keyword>
<dbReference type="HAMAP" id="MF_00719">
    <property type="entry name" value="CobS"/>
    <property type="match status" value="1"/>
</dbReference>
<evidence type="ECO:0000256" key="14">
    <source>
        <dbReference type="ARBA" id="ARBA00025228"/>
    </source>
</evidence>
<dbReference type="GO" id="GO:0005886">
    <property type="term" value="C:plasma membrane"/>
    <property type="evidence" value="ECO:0007669"/>
    <property type="project" value="UniProtKB-SubCell"/>
</dbReference>
<feature type="transmembrane region" description="Helical" evidence="19">
    <location>
        <begin position="37"/>
        <end position="60"/>
    </location>
</feature>
<comment type="cofactor">
    <cofactor evidence="1 19">
        <name>Mg(2+)</name>
        <dbReference type="ChEBI" id="CHEBI:18420"/>
    </cofactor>
</comment>
<sequence length="265" mass="25435">MSRLASLLPDAARLTLGTLTAVPVAAPRRVDRRVAGWAMALAPAVGLLLAAVVAAPLGLAAGRAEGSPLLLACLAVGALALLTRAMHLDGLADTADGLGSGRPAPGALEVMRASDVGPFGVATLVLVLLVQVAALASALSVGVGGASLVVALVTGRLALALACLPAFPAARPDGLGATVAGSLRPAGLAVAVVTSVLACVVLGAVSGGGGEHGAALLAGLLGVVPALLLARHCVRRLGGLTGDVHGAVVEVGTTGALVATVLALP</sequence>
<dbReference type="Pfam" id="PF02654">
    <property type="entry name" value="CobS"/>
    <property type="match status" value="1"/>
</dbReference>
<reference evidence="20 21" key="1">
    <citation type="submission" date="2020-07" db="EMBL/GenBank/DDBJ databases">
        <title>Sequencing the genomes of 1000 actinobacteria strains.</title>
        <authorList>
            <person name="Klenk H.-P."/>
        </authorList>
    </citation>
    <scope>NUCLEOTIDE SEQUENCE [LARGE SCALE GENOMIC DNA]</scope>
    <source>
        <strain evidence="20 21">DSM 24552</strain>
    </source>
</reference>
<comment type="similarity">
    <text evidence="4 19">Belongs to the CobS family.</text>
</comment>
<evidence type="ECO:0000256" key="15">
    <source>
        <dbReference type="ARBA" id="ARBA00032605"/>
    </source>
</evidence>
<keyword evidence="7 19" id="KW-1003">Cell membrane</keyword>
<feature type="transmembrane region" description="Helical" evidence="19">
    <location>
        <begin position="212"/>
        <end position="230"/>
    </location>
</feature>
<evidence type="ECO:0000313" key="20">
    <source>
        <dbReference type="EMBL" id="NYG55648.1"/>
    </source>
</evidence>
<evidence type="ECO:0000256" key="6">
    <source>
        <dbReference type="ARBA" id="ARBA00015850"/>
    </source>
</evidence>
<keyword evidence="9 19" id="KW-0808">Transferase</keyword>
<dbReference type="AlphaFoldDB" id="A0A7Y9UKR2"/>
<accession>A0A7Y9UKR2</accession>
<evidence type="ECO:0000256" key="16">
    <source>
        <dbReference type="ARBA" id="ARBA00032853"/>
    </source>
</evidence>
<comment type="pathway">
    <text evidence="3 19">Cofactor biosynthesis; adenosylcobalamin biosynthesis; adenosylcobalamin from cob(II)yrinate a,c-diamide: step 7/7.</text>
</comment>
<comment type="function">
    <text evidence="14 19">Joins adenosylcobinamide-GDP and alpha-ribazole to generate adenosylcobalamin (Ado-cobalamin). Also synthesizes adenosylcobalamin 5'-phosphate from adenosylcobinamide-GDP and alpha-ribazole 5'-phosphate.</text>
</comment>
<name>A0A7Y9UKR2_9ACTN</name>
<evidence type="ECO:0000256" key="19">
    <source>
        <dbReference type="HAMAP-Rule" id="MF_00719"/>
    </source>
</evidence>
<dbReference type="Proteomes" id="UP000544110">
    <property type="component" value="Unassembled WGS sequence"/>
</dbReference>
<evidence type="ECO:0000256" key="8">
    <source>
        <dbReference type="ARBA" id="ARBA00022573"/>
    </source>
</evidence>
<comment type="subcellular location">
    <subcellularLocation>
        <location evidence="2 19">Cell membrane</location>
        <topology evidence="2 19">Multi-pass membrane protein</topology>
    </subcellularLocation>
</comment>
<evidence type="ECO:0000313" key="21">
    <source>
        <dbReference type="Proteomes" id="UP000544110"/>
    </source>
</evidence>
<protein>
    <recommendedName>
        <fullName evidence="6 19">Adenosylcobinamide-GDP ribazoletransferase</fullName>
        <ecNumber evidence="5 19">2.7.8.26</ecNumber>
    </recommendedName>
    <alternativeName>
        <fullName evidence="16 19">Cobalamin synthase</fullName>
    </alternativeName>
    <alternativeName>
        <fullName evidence="15 19">Cobalamin-5'-phosphate synthase</fullName>
    </alternativeName>
</protein>
<comment type="catalytic activity">
    <reaction evidence="17 19">
        <text>alpha-ribazole + adenosylcob(III)inamide-GDP = adenosylcob(III)alamin + GMP + H(+)</text>
        <dbReference type="Rhea" id="RHEA:16049"/>
        <dbReference type="ChEBI" id="CHEBI:10329"/>
        <dbReference type="ChEBI" id="CHEBI:15378"/>
        <dbReference type="ChEBI" id="CHEBI:18408"/>
        <dbReference type="ChEBI" id="CHEBI:58115"/>
        <dbReference type="ChEBI" id="CHEBI:60487"/>
        <dbReference type="EC" id="2.7.8.26"/>
    </reaction>
</comment>
<evidence type="ECO:0000256" key="2">
    <source>
        <dbReference type="ARBA" id="ARBA00004651"/>
    </source>
</evidence>
<dbReference type="InterPro" id="IPR003805">
    <property type="entry name" value="CobS"/>
</dbReference>
<gene>
    <name evidence="19" type="primary">cobS</name>
    <name evidence="20" type="ORF">BJ989_001952</name>
</gene>
<dbReference type="EC" id="2.7.8.26" evidence="5 19"/>
<dbReference type="PANTHER" id="PTHR34148:SF1">
    <property type="entry name" value="ADENOSYLCOBINAMIDE-GDP RIBAZOLETRANSFERASE"/>
    <property type="match status" value="1"/>
</dbReference>
<evidence type="ECO:0000256" key="12">
    <source>
        <dbReference type="ARBA" id="ARBA00022989"/>
    </source>
</evidence>
<evidence type="ECO:0000256" key="18">
    <source>
        <dbReference type="ARBA" id="ARBA00049504"/>
    </source>
</evidence>
<organism evidence="20 21">
    <name type="scientific">Nocardioides perillae</name>
    <dbReference type="NCBI Taxonomy" id="1119534"/>
    <lineage>
        <taxon>Bacteria</taxon>
        <taxon>Bacillati</taxon>
        <taxon>Actinomycetota</taxon>
        <taxon>Actinomycetes</taxon>
        <taxon>Propionibacteriales</taxon>
        <taxon>Nocardioidaceae</taxon>
        <taxon>Nocardioides</taxon>
    </lineage>
</organism>
<evidence type="ECO:0000256" key="13">
    <source>
        <dbReference type="ARBA" id="ARBA00023136"/>
    </source>
</evidence>
<evidence type="ECO:0000256" key="4">
    <source>
        <dbReference type="ARBA" id="ARBA00010561"/>
    </source>
</evidence>
<dbReference type="UniPathway" id="UPA00148">
    <property type="reaction ID" value="UER00238"/>
</dbReference>
<dbReference type="RefSeq" id="WP_343049238.1">
    <property type="nucleotide sequence ID" value="NZ_JACCAC010000001.1"/>
</dbReference>
<keyword evidence="13 19" id="KW-0472">Membrane</keyword>
<comment type="catalytic activity">
    <reaction evidence="18 19">
        <text>alpha-ribazole 5'-phosphate + adenosylcob(III)inamide-GDP = adenosylcob(III)alamin 5'-phosphate + GMP + H(+)</text>
        <dbReference type="Rhea" id="RHEA:23560"/>
        <dbReference type="ChEBI" id="CHEBI:15378"/>
        <dbReference type="ChEBI" id="CHEBI:57918"/>
        <dbReference type="ChEBI" id="CHEBI:58115"/>
        <dbReference type="ChEBI" id="CHEBI:60487"/>
        <dbReference type="ChEBI" id="CHEBI:60493"/>
        <dbReference type="EC" id="2.7.8.26"/>
    </reaction>
</comment>
<evidence type="ECO:0000256" key="5">
    <source>
        <dbReference type="ARBA" id="ARBA00013200"/>
    </source>
</evidence>
<feature type="transmembrane region" description="Helical" evidence="19">
    <location>
        <begin position="66"/>
        <end position="83"/>
    </location>
</feature>
<dbReference type="PANTHER" id="PTHR34148">
    <property type="entry name" value="ADENOSYLCOBINAMIDE-GDP RIBAZOLETRANSFERASE"/>
    <property type="match status" value="1"/>
</dbReference>
<dbReference type="GO" id="GO:0008818">
    <property type="term" value="F:cobalamin 5'-phosphate synthase activity"/>
    <property type="evidence" value="ECO:0007669"/>
    <property type="project" value="UniProtKB-UniRule"/>
</dbReference>
<evidence type="ECO:0000256" key="3">
    <source>
        <dbReference type="ARBA" id="ARBA00004663"/>
    </source>
</evidence>
<evidence type="ECO:0000256" key="10">
    <source>
        <dbReference type="ARBA" id="ARBA00022692"/>
    </source>
</evidence>
<keyword evidence="8 19" id="KW-0169">Cobalamin biosynthesis</keyword>
<evidence type="ECO:0000256" key="9">
    <source>
        <dbReference type="ARBA" id="ARBA00022679"/>
    </source>
</evidence>
<keyword evidence="11 19" id="KW-0460">Magnesium</keyword>
<feature type="transmembrane region" description="Helical" evidence="19">
    <location>
        <begin position="188"/>
        <end position="206"/>
    </location>
</feature>
<feature type="transmembrane region" description="Helical" evidence="19">
    <location>
        <begin position="145"/>
        <end position="167"/>
    </location>
</feature>
<evidence type="ECO:0000256" key="7">
    <source>
        <dbReference type="ARBA" id="ARBA00022475"/>
    </source>
</evidence>
<dbReference type="GO" id="GO:0051073">
    <property type="term" value="F:adenosylcobinamide-GDP ribazoletransferase activity"/>
    <property type="evidence" value="ECO:0007669"/>
    <property type="project" value="UniProtKB-UniRule"/>
</dbReference>
<feature type="transmembrane region" description="Helical" evidence="19">
    <location>
        <begin position="119"/>
        <end position="139"/>
    </location>
</feature>
<dbReference type="EMBL" id="JACCAC010000001">
    <property type="protein sequence ID" value="NYG55648.1"/>
    <property type="molecule type" value="Genomic_DNA"/>
</dbReference>
<evidence type="ECO:0000256" key="1">
    <source>
        <dbReference type="ARBA" id="ARBA00001946"/>
    </source>
</evidence>